<evidence type="ECO:0000313" key="2">
    <source>
        <dbReference type="Proteomes" id="UP001054945"/>
    </source>
</evidence>
<keyword evidence="2" id="KW-1185">Reference proteome</keyword>
<protein>
    <submittedName>
        <fullName evidence="1">Uncharacterized protein</fullName>
    </submittedName>
</protein>
<name>A0AAV4U4W4_CAEEX</name>
<comment type="caution">
    <text evidence="1">The sequence shown here is derived from an EMBL/GenBank/DDBJ whole genome shotgun (WGS) entry which is preliminary data.</text>
</comment>
<organism evidence="1 2">
    <name type="scientific">Caerostris extrusa</name>
    <name type="common">Bark spider</name>
    <name type="synonym">Caerostris bankana</name>
    <dbReference type="NCBI Taxonomy" id="172846"/>
    <lineage>
        <taxon>Eukaryota</taxon>
        <taxon>Metazoa</taxon>
        <taxon>Ecdysozoa</taxon>
        <taxon>Arthropoda</taxon>
        <taxon>Chelicerata</taxon>
        <taxon>Arachnida</taxon>
        <taxon>Araneae</taxon>
        <taxon>Araneomorphae</taxon>
        <taxon>Entelegynae</taxon>
        <taxon>Araneoidea</taxon>
        <taxon>Araneidae</taxon>
        <taxon>Caerostris</taxon>
    </lineage>
</organism>
<sequence>MLGIRIYDDTAPMYDVRIFSVSSLHPSTGSEDGTANNSLVCHPNCHTMQSPYNDILSLPFLKADSKSRVGGFESLIYPLKCE</sequence>
<dbReference type="Proteomes" id="UP001054945">
    <property type="component" value="Unassembled WGS sequence"/>
</dbReference>
<accession>A0AAV4U4W4</accession>
<reference evidence="1 2" key="1">
    <citation type="submission" date="2021-06" db="EMBL/GenBank/DDBJ databases">
        <title>Caerostris extrusa draft genome.</title>
        <authorList>
            <person name="Kono N."/>
            <person name="Arakawa K."/>
        </authorList>
    </citation>
    <scope>NUCLEOTIDE SEQUENCE [LARGE SCALE GENOMIC DNA]</scope>
</reference>
<proteinExistence type="predicted"/>
<dbReference type="EMBL" id="BPLR01012301">
    <property type="protein sequence ID" value="GIY52851.1"/>
    <property type="molecule type" value="Genomic_DNA"/>
</dbReference>
<dbReference type="AlphaFoldDB" id="A0AAV4U4W4"/>
<evidence type="ECO:0000313" key="1">
    <source>
        <dbReference type="EMBL" id="GIY52851.1"/>
    </source>
</evidence>
<gene>
    <name evidence="1" type="ORF">CEXT_119741</name>
</gene>